<dbReference type="PROSITE" id="PS50112">
    <property type="entry name" value="PAS"/>
    <property type="match status" value="1"/>
</dbReference>
<dbReference type="Pfam" id="PF13426">
    <property type="entry name" value="PAS_9"/>
    <property type="match status" value="1"/>
</dbReference>
<dbReference type="InterPro" id="IPR036890">
    <property type="entry name" value="HATPase_C_sf"/>
</dbReference>
<dbReference type="CDD" id="cd06225">
    <property type="entry name" value="HAMP"/>
    <property type="match status" value="1"/>
</dbReference>
<dbReference type="PANTHER" id="PTHR43304:SF1">
    <property type="entry name" value="PAC DOMAIN-CONTAINING PROTEIN"/>
    <property type="match status" value="1"/>
</dbReference>
<dbReference type="SUPFAM" id="SSF55874">
    <property type="entry name" value="ATPase domain of HSP90 chaperone/DNA topoisomerase II/histidine kinase"/>
    <property type="match status" value="1"/>
</dbReference>
<dbReference type="SMART" id="SM00086">
    <property type="entry name" value="PAC"/>
    <property type="match status" value="4"/>
</dbReference>
<dbReference type="Gene3D" id="2.10.70.100">
    <property type="match status" value="1"/>
</dbReference>
<keyword evidence="4" id="KW-0597">Phosphoprotein</keyword>
<keyword evidence="10" id="KW-1133">Transmembrane helix</keyword>
<dbReference type="Gene3D" id="3.30.450.20">
    <property type="entry name" value="PAS domain"/>
    <property type="match status" value="5"/>
</dbReference>
<dbReference type="SMART" id="SM00387">
    <property type="entry name" value="HATPase_c"/>
    <property type="match status" value="1"/>
</dbReference>
<dbReference type="NCBIfam" id="TIGR00229">
    <property type="entry name" value="sensory_box"/>
    <property type="match status" value="4"/>
</dbReference>
<evidence type="ECO:0000256" key="4">
    <source>
        <dbReference type="ARBA" id="ARBA00022553"/>
    </source>
</evidence>
<comment type="subcellular location">
    <subcellularLocation>
        <location evidence="2">Membrane</location>
    </subcellularLocation>
</comment>
<dbReference type="InterPro" id="IPR000014">
    <property type="entry name" value="PAS"/>
</dbReference>
<evidence type="ECO:0000259" key="11">
    <source>
        <dbReference type="PROSITE" id="PS50109"/>
    </source>
</evidence>
<keyword evidence="10" id="KW-0812">Transmembrane</keyword>
<dbReference type="Pfam" id="PF08447">
    <property type="entry name" value="PAS_3"/>
    <property type="match status" value="3"/>
</dbReference>
<dbReference type="Pfam" id="PF00512">
    <property type="entry name" value="HisKA"/>
    <property type="match status" value="1"/>
</dbReference>
<keyword evidence="9" id="KW-0175">Coiled coil</keyword>
<dbReference type="InterPro" id="IPR052162">
    <property type="entry name" value="Sensor_kinase/Photoreceptor"/>
</dbReference>
<evidence type="ECO:0000259" key="14">
    <source>
        <dbReference type="PROSITE" id="PS50885"/>
    </source>
</evidence>
<evidence type="ECO:0000256" key="2">
    <source>
        <dbReference type="ARBA" id="ARBA00004370"/>
    </source>
</evidence>
<feature type="transmembrane region" description="Helical" evidence="10">
    <location>
        <begin position="20"/>
        <end position="43"/>
    </location>
</feature>
<dbReference type="FunFam" id="1.10.287.130:FF:000001">
    <property type="entry name" value="Two-component sensor histidine kinase"/>
    <property type="match status" value="1"/>
</dbReference>
<dbReference type="SUPFAM" id="SSF158472">
    <property type="entry name" value="HAMP domain-like"/>
    <property type="match status" value="1"/>
</dbReference>
<proteinExistence type="predicted"/>
<dbReference type="SMART" id="SM00388">
    <property type="entry name" value="HisKA"/>
    <property type="match status" value="1"/>
</dbReference>
<comment type="caution">
    <text evidence="15">The sequence shown here is derived from an EMBL/GenBank/DDBJ whole genome shotgun (WGS) entry which is preliminary data.</text>
</comment>
<dbReference type="PROSITE" id="PS50113">
    <property type="entry name" value="PAC"/>
    <property type="match status" value="3"/>
</dbReference>
<dbReference type="PROSITE" id="PS50109">
    <property type="entry name" value="HIS_KIN"/>
    <property type="match status" value="1"/>
</dbReference>
<dbReference type="RefSeq" id="WP_332863597.1">
    <property type="nucleotide sequence ID" value="NZ_JBAFSM010000004.1"/>
</dbReference>
<dbReference type="FunFam" id="3.30.565.10:FF:000006">
    <property type="entry name" value="Sensor histidine kinase WalK"/>
    <property type="match status" value="1"/>
</dbReference>
<evidence type="ECO:0000313" key="15">
    <source>
        <dbReference type="EMBL" id="MEG3436144.1"/>
    </source>
</evidence>
<dbReference type="InterPro" id="IPR013655">
    <property type="entry name" value="PAS_fold_3"/>
</dbReference>
<dbReference type="CDD" id="cd00130">
    <property type="entry name" value="PAS"/>
    <property type="match status" value="4"/>
</dbReference>
<feature type="domain" description="Histidine kinase" evidence="11">
    <location>
        <begin position="971"/>
        <end position="1197"/>
    </location>
</feature>
<evidence type="ECO:0000256" key="3">
    <source>
        <dbReference type="ARBA" id="ARBA00012438"/>
    </source>
</evidence>
<dbReference type="InterPro" id="IPR000700">
    <property type="entry name" value="PAS-assoc_C"/>
</dbReference>
<dbReference type="InterPro" id="IPR005467">
    <property type="entry name" value="His_kinase_dom"/>
</dbReference>
<dbReference type="CDD" id="cd00082">
    <property type="entry name" value="HisKA"/>
    <property type="match status" value="1"/>
</dbReference>
<evidence type="ECO:0000259" key="13">
    <source>
        <dbReference type="PROSITE" id="PS50113"/>
    </source>
</evidence>
<dbReference type="Gene3D" id="1.10.287.130">
    <property type="match status" value="1"/>
</dbReference>
<gene>
    <name evidence="15" type="ORF">V0288_03350</name>
</gene>
<feature type="domain" description="PAC" evidence="13">
    <location>
        <begin position="645"/>
        <end position="697"/>
    </location>
</feature>
<comment type="catalytic activity">
    <reaction evidence="1">
        <text>ATP + protein L-histidine = ADP + protein N-phospho-L-histidine.</text>
        <dbReference type="EC" id="2.7.13.3"/>
    </reaction>
</comment>
<feature type="coiled-coil region" evidence="9">
    <location>
        <begin position="688"/>
        <end position="715"/>
    </location>
</feature>
<dbReference type="Pfam" id="PF02518">
    <property type="entry name" value="HATPase_c"/>
    <property type="match status" value="1"/>
</dbReference>
<dbReference type="Gene3D" id="3.30.565.10">
    <property type="entry name" value="Histidine kinase-like ATPase, C-terminal domain"/>
    <property type="match status" value="1"/>
</dbReference>
<dbReference type="PROSITE" id="PS50885">
    <property type="entry name" value="HAMP"/>
    <property type="match status" value="1"/>
</dbReference>
<dbReference type="InterPro" id="IPR001610">
    <property type="entry name" value="PAC"/>
</dbReference>
<dbReference type="Pfam" id="PF00672">
    <property type="entry name" value="HAMP"/>
    <property type="match status" value="1"/>
</dbReference>
<dbReference type="InterPro" id="IPR003661">
    <property type="entry name" value="HisK_dim/P_dom"/>
</dbReference>
<sequence>MFLSPLRKLLAEPLPKIPLRWVLVVPFVLQIVGAVSLVGYLSYRSGQTSVRILADRLVSEADGRVRDHLDSYLRETFRAIEINDRAVKQGRLDIENRAALQDYLWQQIELSTGLTATQFFNARGEEITYLRLNNRALLEQARRLTGENLSPDTLIYAEAESAEPEIRKYYLVNERGEPRRLLYTFKIDNRMTPWFQYGGKMDRLGWSPVYLFRIVPSLALAGIAPVRDARGTFQGLFISSFQLSDIGAYLQTLDFSPSGQVFIVDRTGNLIATSSGETPFITPKNGHARQLAAIDSRDETTRSIARQLLDRYGGFPKIPDGKILDLFVNGQRHFTSVNSYRDKNGLDWIRIVTIPESDFMEAIEENNRRTIVLCGLTLLVATGLGLLTARAIAKPILDLNRASQNLERGEWGQQPRREIAIDELETLTRSFESMAAKLQESLDRTKSALDESEDKFAKIFRASPDAIAIVSLETGAYIAVNDRFAVQTGYSREEAIGCTARDLGLLAHPDRECEIQRQLQLNGSFRDIEIQWRARSGEIRIGSVSGESIELDGHPCLLSVFRDYTDRQRAESILREAERVAHIGSWEFDLATGTVFWSEQLYRIHGLDPLGIPPSPEAMVSRIIHPDDRDIYEDFAERLDRGETVERDLRVVRADGSLRYITATGEAILDSNGKPIRFVGTVLDITQRKQVELELSRSRDELQEKENRFQALATALPGVLYTVVEGLNGPRRFEYVNPTFEEIHEIPIADVLVDATPVFDAIHPEDRAGYLQAVVESLDNLKPFRYEWRIIVPSGKIKWLQANSQPERRENGEIVWHGFVQDITDRKYLELALQASEARLNDIQSNVNVILSSFRVFRDGGWAIDHVSPTSERITGFTAEELTVDPNLWTSRIDPEDWNAMLPNVFDNIFACRPATYEYRFHCKDGSQLWISQISSPRYDAENDCWIVTNVSSDISERHAIERMKDEFISVVSHELRTPLTAIRGAIGLLAAGVLDSQADTAREMLAIASRNCDRLGSLVDDILDLERLKSGNMELEKEPCSVGEIIEKSLDSVAMLAKNAGITLESVPLNATVNVDRAAIEQTLVNLIGNAIKFSPAGSTIRVRARAIDPEPDTDFPTPRILLSVEDRGRGIPADKLESIFGRFQQVDISDARQKGGAGLGLAICQNIVTRHGGKIWAESVLGEGSTFYFTLPLPERESRDL</sequence>
<feature type="transmembrane region" description="Helical" evidence="10">
    <location>
        <begin position="370"/>
        <end position="393"/>
    </location>
</feature>
<feature type="domain" description="HAMP" evidence="14">
    <location>
        <begin position="390"/>
        <end position="443"/>
    </location>
</feature>
<evidence type="ECO:0000256" key="6">
    <source>
        <dbReference type="ARBA" id="ARBA00022777"/>
    </source>
</evidence>
<dbReference type="SUPFAM" id="SSF47384">
    <property type="entry name" value="Homodimeric domain of signal transducing histidine kinase"/>
    <property type="match status" value="1"/>
</dbReference>
<dbReference type="InterPro" id="IPR036097">
    <property type="entry name" value="HisK_dim/P_sf"/>
</dbReference>
<dbReference type="GO" id="GO:0000155">
    <property type="term" value="F:phosphorelay sensor kinase activity"/>
    <property type="evidence" value="ECO:0007669"/>
    <property type="project" value="InterPro"/>
</dbReference>
<dbReference type="SMART" id="SM00091">
    <property type="entry name" value="PAS"/>
    <property type="match status" value="4"/>
</dbReference>
<evidence type="ECO:0000256" key="7">
    <source>
        <dbReference type="ARBA" id="ARBA00023012"/>
    </source>
</evidence>
<name>A0AAW9QLW0_9CHRO</name>
<evidence type="ECO:0000256" key="10">
    <source>
        <dbReference type="SAM" id="Phobius"/>
    </source>
</evidence>
<evidence type="ECO:0000256" key="9">
    <source>
        <dbReference type="SAM" id="Coils"/>
    </source>
</evidence>
<dbReference type="EC" id="2.7.13.3" evidence="3"/>
<feature type="domain" description="PAC" evidence="13">
    <location>
        <begin position="784"/>
        <end position="835"/>
    </location>
</feature>
<dbReference type="PANTHER" id="PTHR43304">
    <property type="entry name" value="PHYTOCHROME-LIKE PROTEIN CPH1"/>
    <property type="match status" value="1"/>
</dbReference>
<dbReference type="EMBL" id="JBAFSM010000004">
    <property type="protein sequence ID" value="MEG3436144.1"/>
    <property type="molecule type" value="Genomic_DNA"/>
</dbReference>
<evidence type="ECO:0000313" key="16">
    <source>
        <dbReference type="Proteomes" id="UP001328733"/>
    </source>
</evidence>
<dbReference type="Gene3D" id="6.10.340.10">
    <property type="match status" value="1"/>
</dbReference>
<keyword evidence="7" id="KW-0902">Two-component regulatory system</keyword>
<dbReference type="Proteomes" id="UP001328733">
    <property type="component" value="Unassembled WGS sequence"/>
</dbReference>
<organism evidence="15 16">
    <name type="scientific">Pannus brasiliensis CCIBt3594</name>
    <dbReference type="NCBI Taxonomy" id="1427578"/>
    <lineage>
        <taxon>Bacteria</taxon>
        <taxon>Bacillati</taxon>
        <taxon>Cyanobacteriota</taxon>
        <taxon>Cyanophyceae</taxon>
        <taxon>Oscillatoriophycideae</taxon>
        <taxon>Chroococcales</taxon>
        <taxon>Microcystaceae</taxon>
        <taxon>Pannus</taxon>
    </lineage>
</organism>
<dbReference type="CDD" id="cd16922">
    <property type="entry name" value="HATPase_EvgS-ArcB-TorS-like"/>
    <property type="match status" value="1"/>
</dbReference>
<evidence type="ECO:0000256" key="1">
    <source>
        <dbReference type="ARBA" id="ARBA00000085"/>
    </source>
</evidence>
<dbReference type="GO" id="GO:0016020">
    <property type="term" value="C:membrane"/>
    <property type="evidence" value="ECO:0007669"/>
    <property type="project" value="UniProtKB-SubCell"/>
</dbReference>
<dbReference type="SUPFAM" id="SSF55785">
    <property type="entry name" value="PYP-like sensor domain (PAS domain)"/>
    <property type="match status" value="4"/>
</dbReference>
<evidence type="ECO:0000259" key="12">
    <source>
        <dbReference type="PROSITE" id="PS50112"/>
    </source>
</evidence>
<keyword evidence="8 10" id="KW-0472">Membrane</keyword>
<evidence type="ECO:0000256" key="8">
    <source>
        <dbReference type="ARBA" id="ARBA00023136"/>
    </source>
</evidence>
<evidence type="ECO:0000256" key="5">
    <source>
        <dbReference type="ARBA" id="ARBA00022679"/>
    </source>
</evidence>
<keyword evidence="6" id="KW-0418">Kinase</keyword>
<dbReference type="PRINTS" id="PR00344">
    <property type="entry name" value="BCTRLSENSOR"/>
</dbReference>
<dbReference type="InterPro" id="IPR004358">
    <property type="entry name" value="Sig_transdc_His_kin-like_C"/>
</dbReference>
<keyword evidence="5" id="KW-0808">Transferase</keyword>
<accession>A0AAW9QLW0</accession>
<feature type="domain" description="PAC" evidence="13">
    <location>
        <begin position="915"/>
        <end position="967"/>
    </location>
</feature>
<dbReference type="InterPro" id="IPR003660">
    <property type="entry name" value="HAMP_dom"/>
</dbReference>
<dbReference type="AlphaFoldDB" id="A0AAW9QLW0"/>
<dbReference type="SMART" id="SM00304">
    <property type="entry name" value="HAMP"/>
    <property type="match status" value="1"/>
</dbReference>
<feature type="domain" description="PAS" evidence="12">
    <location>
        <begin position="452"/>
        <end position="520"/>
    </location>
</feature>
<dbReference type="InterPro" id="IPR035965">
    <property type="entry name" value="PAS-like_dom_sf"/>
</dbReference>
<keyword evidence="16" id="KW-1185">Reference proteome</keyword>
<dbReference type="InterPro" id="IPR003594">
    <property type="entry name" value="HATPase_dom"/>
</dbReference>
<protein>
    <recommendedName>
        <fullName evidence="3">histidine kinase</fullName>
        <ecNumber evidence="3">2.7.13.3</ecNumber>
    </recommendedName>
</protein>
<reference evidence="15 16" key="1">
    <citation type="submission" date="2024-01" db="EMBL/GenBank/DDBJ databases">
        <title>Genomic insights into the taxonomy and metabolism of the cyanobacterium Pannus brasiliensis CCIBt3594.</title>
        <authorList>
            <person name="Machado M."/>
            <person name="Botero N.B."/>
            <person name="Andreote A.P.D."/>
            <person name="Feitosa A.M.T."/>
            <person name="Popin R."/>
            <person name="Sivonen K."/>
            <person name="Fiore M.F."/>
        </authorList>
    </citation>
    <scope>NUCLEOTIDE SEQUENCE [LARGE SCALE GENOMIC DNA]</scope>
    <source>
        <strain evidence="15 16">CCIBt3594</strain>
    </source>
</reference>